<dbReference type="GO" id="GO:0019888">
    <property type="term" value="F:protein phosphatase regulator activity"/>
    <property type="evidence" value="ECO:0007669"/>
    <property type="project" value="InterPro"/>
</dbReference>
<reference evidence="3 4" key="1">
    <citation type="submission" date="2022-09" db="EMBL/GenBank/DDBJ databases">
        <authorList>
            <person name="Palmer J.M."/>
        </authorList>
    </citation>
    <scope>NUCLEOTIDE SEQUENCE [LARGE SCALE GENOMIC DNA]</scope>
    <source>
        <strain evidence="3 4">DSM 7382</strain>
    </source>
</reference>
<dbReference type="PANTHER" id="PTHR16487">
    <property type="entry name" value="PPP4R2-RELATED PROTEIN"/>
    <property type="match status" value="1"/>
</dbReference>
<feature type="compositionally biased region" description="Polar residues" evidence="2">
    <location>
        <begin position="193"/>
        <end position="202"/>
    </location>
</feature>
<comment type="caution">
    <text evidence="3">The sequence shown here is derived from an EMBL/GenBank/DDBJ whole genome shotgun (WGS) entry which is preliminary data.</text>
</comment>
<dbReference type="GO" id="GO:0005737">
    <property type="term" value="C:cytoplasm"/>
    <property type="evidence" value="ECO:0007669"/>
    <property type="project" value="TreeGrafter"/>
</dbReference>
<dbReference type="Pfam" id="PF09184">
    <property type="entry name" value="PPP4R2"/>
    <property type="match status" value="1"/>
</dbReference>
<accession>A0AAW0GVD5</accession>
<gene>
    <name evidence="3" type="ORF">QCA50_002968</name>
</gene>
<evidence type="ECO:0008006" key="5">
    <source>
        <dbReference type="Google" id="ProtNLM"/>
    </source>
</evidence>
<dbReference type="GO" id="GO:0030289">
    <property type="term" value="C:protein phosphatase 4 complex"/>
    <property type="evidence" value="ECO:0007669"/>
    <property type="project" value="InterPro"/>
</dbReference>
<feature type="region of interest" description="Disordered" evidence="2">
    <location>
        <begin position="140"/>
        <end position="256"/>
    </location>
</feature>
<dbReference type="GO" id="GO:0005634">
    <property type="term" value="C:nucleus"/>
    <property type="evidence" value="ECO:0007669"/>
    <property type="project" value="TreeGrafter"/>
</dbReference>
<dbReference type="EMBL" id="JASBNA010000003">
    <property type="protein sequence ID" value="KAK7693400.1"/>
    <property type="molecule type" value="Genomic_DNA"/>
</dbReference>
<dbReference type="InterPro" id="IPR015267">
    <property type="entry name" value="PPP4R2"/>
</dbReference>
<dbReference type="AlphaFoldDB" id="A0AAW0GVD5"/>
<name>A0AAW0GVD5_9APHY</name>
<evidence type="ECO:0000313" key="4">
    <source>
        <dbReference type="Proteomes" id="UP001385951"/>
    </source>
</evidence>
<organism evidence="3 4">
    <name type="scientific">Cerrena zonata</name>
    <dbReference type="NCBI Taxonomy" id="2478898"/>
    <lineage>
        <taxon>Eukaryota</taxon>
        <taxon>Fungi</taxon>
        <taxon>Dikarya</taxon>
        <taxon>Basidiomycota</taxon>
        <taxon>Agaricomycotina</taxon>
        <taxon>Agaricomycetes</taxon>
        <taxon>Polyporales</taxon>
        <taxon>Cerrenaceae</taxon>
        <taxon>Cerrena</taxon>
    </lineage>
</organism>
<keyword evidence="4" id="KW-1185">Reference proteome</keyword>
<evidence type="ECO:0000313" key="3">
    <source>
        <dbReference type="EMBL" id="KAK7693400.1"/>
    </source>
</evidence>
<proteinExistence type="inferred from homology"/>
<dbReference type="Proteomes" id="UP001385951">
    <property type="component" value="Unassembled WGS sequence"/>
</dbReference>
<protein>
    <recommendedName>
        <fullName evidence="5">PPP4R2-domain-containing protein</fullName>
    </recommendedName>
</protein>
<evidence type="ECO:0000256" key="2">
    <source>
        <dbReference type="SAM" id="MobiDB-lite"/>
    </source>
</evidence>
<sequence>MSRQPPRSTINGGLKLPPFSPRIRLEGNPNEAPKHILMEKEASDFVDIIYSLLDNFDGPPFTIQRLCELCIYPNKHYKFIGKYLRAVEKTLLVTSTWDTFPIPSGSDAVGPSINAAVISGALLSTPSTPIFSPIPFLHGDARRSQSRSPPPSPLALAAIATGGSGSEADEKALGLVDELDDPSPGHLSDHMQPISSTTTPSESKPIMPSLGDRFISSSTERETDNLPTLGTQGQTGGDEDKMQVDDESEDKENKAA</sequence>
<dbReference type="PANTHER" id="PTHR16487:SF0">
    <property type="entry name" value="PROTEIN PHOSPHATASE 4 REGULATORY SUBUNIT 2-RELATED"/>
    <property type="match status" value="1"/>
</dbReference>
<comment type="similarity">
    <text evidence="1">Belongs to the PPP4R2 family.</text>
</comment>
<evidence type="ECO:0000256" key="1">
    <source>
        <dbReference type="ARBA" id="ARBA00009207"/>
    </source>
</evidence>